<evidence type="ECO:0000256" key="1">
    <source>
        <dbReference type="SAM" id="Phobius"/>
    </source>
</evidence>
<evidence type="ECO:0000313" key="2">
    <source>
        <dbReference type="EMBL" id="QIN78929.1"/>
    </source>
</evidence>
<proteinExistence type="predicted"/>
<feature type="transmembrane region" description="Helical" evidence="1">
    <location>
        <begin position="39"/>
        <end position="59"/>
    </location>
</feature>
<keyword evidence="1" id="KW-1133">Transmembrane helix</keyword>
<feature type="transmembrane region" description="Helical" evidence="1">
    <location>
        <begin position="71"/>
        <end position="90"/>
    </location>
</feature>
<dbReference type="AlphaFoldDB" id="A0A6G8PXI3"/>
<keyword evidence="1" id="KW-0812">Transmembrane</keyword>
<keyword evidence="3" id="KW-1185">Reference proteome</keyword>
<name>A0A6G8PXI3_9ACTN</name>
<gene>
    <name evidence="2" type="ORF">GBA65_10795</name>
</gene>
<dbReference type="RefSeq" id="WP_166396593.1">
    <property type="nucleotide sequence ID" value="NZ_CP045121.1"/>
</dbReference>
<organism evidence="2 3">
    <name type="scientific">Rubrobacter marinus</name>
    <dbReference type="NCBI Taxonomy" id="2653852"/>
    <lineage>
        <taxon>Bacteria</taxon>
        <taxon>Bacillati</taxon>
        <taxon>Actinomycetota</taxon>
        <taxon>Rubrobacteria</taxon>
        <taxon>Rubrobacterales</taxon>
        <taxon>Rubrobacteraceae</taxon>
        <taxon>Rubrobacter</taxon>
    </lineage>
</organism>
<sequence length="93" mass="9099">MSKEPSRARRFMAPLYVLVALAGFFLVLSAGTPRLSAPAFGFLAVAAGLLLGGLADLGAGGSPGARASLRVAGFALGISGLLAVLLASVLSGG</sequence>
<keyword evidence="1" id="KW-0472">Membrane</keyword>
<reference evidence="2 3" key="1">
    <citation type="submission" date="2019-10" db="EMBL/GenBank/DDBJ databases">
        <title>Rubrobacter sp nov SCSIO 52915 isolated from a deep-sea sediment in the South China Sea.</title>
        <authorList>
            <person name="Chen R.W."/>
        </authorList>
    </citation>
    <scope>NUCLEOTIDE SEQUENCE [LARGE SCALE GENOMIC DNA]</scope>
    <source>
        <strain evidence="2 3">SCSIO 52915</strain>
    </source>
</reference>
<dbReference type="EMBL" id="CP045121">
    <property type="protein sequence ID" value="QIN78929.1"/>
    <property type="molecule type" value="Genomic_DNA"/>
</dbReference>
<evidence type="ECO:0000313" key="3">
    <source>
        <dbReference type="Proteomes" id="UP000502706"/>
    </source>
</evidence>
<protein>
    <submittedName>
        <fullName evidence="2">Uncharacterized protein</fullName>
    </submittedName>
</protein>
<dbReference type="Proteomes" id="UP000502706">
    <property type="component" value="Chromosome"/>
</dbReference>
<dbReference type="KEGG" id="rmar:GBA65_10795"/>
<accession>A0A6G8PXI3</accession>